<dbReference type="SUPFAM" id="SSF50814">
    <property type="entry name" value="Lipocalins"/>
    <property type="match status" value="1"/>
</dbReference>
<dbReference type="OrthoDB" id="594739at2"/>
<dbReference type="Pfam" id="PF08212">
    <property type="entry name" value="Lipocalin_2"/>
    <property type="match status" value="1"/>
</dbReference>
<comment type="similarity">
    <text evidence="1 2">Belongs to the calycin superfamily. Lipocalin family.</text>
</comment>
<dbReference type="Proteomes" id="UP000293347">
    <property type="component" value="Unassembled WGS sequence"/>
</dbReference>
<dbReference type="InterPro" id="IPR022271">
    <property type="entry name" value="Lipocalin_ApoD"/>
</dbReference>
<evidence type="ECO:0000259" key="3">
    <source>
        <dbReference type="Pfam" id="PF08212"/>
    </source>
</evidence>
<evidence type="ECO:0000256" key="1">
    <source>
        <dbReference type="ARBA" id="ARBA00006889"/>
    </source>
</evidence>
<dbReference type="Gene3D" id="2.40.128.20">
    <property type="match status" value="1"/>
</dbReference>
<reference evidence="4 5" key="1">
    <citation type="submission" date="2019-02" db="EMBL/GenBank/DDBJ databases">
        <title>Pedobacter sp. RP-1-14 sp. nov., isolated from Arctic soil.</title>
        <authorList>
            <person name="Dahal R.H."/>
        </authorList>
    </citation>
    <scope>NUCLEOTIDE SEQUENCE [LARGE SCALE GENOMIC DNA]</scope>
    <source>
        <strain evidence="4 5">RP-1-14</strain>
    </source>
</reference>
<dbReference type="PANTHER" id="PTHR10612">
    <property type="entry name" value="APOLIPOPROTEIN D"/>
    <property type="match status" value="1"/>
</dbReference>
<dbReference type="AlphaFoldDB" id="A0A4R0NW70"/>
<dbReference type="EMBL" id="SJSL01000001">
    <property type="protein sequence ID" value="TCD03835.1"/>
    <property type="molecule type" value="Genomic_DNA"/>
</dbReference>
<dbReference type="InterPro" id="IPR000566">
    <property type="entry name" value="Lipocln_cytosolic_FA-bd_dom"/>
</dbReference>
<protein>
    <recommendedName>
        <fullName evidence="3">Lipocalin/cytosolic fatty-acid binding domain-containing protein</fullName>
    </recommendedName>
</protein>
<dbReference type="CDD" id="cd19438">
    <property type="entry name" value="lipocalin_Blc-like"/>
    <property type="match status" value="1"/>
</dbReference>
<accession>A0A4R0NW70</accession>
<dbReference type="PIRSF" id="PIRSF036893">
    <property type="entry name" value="Lipocalin_ApoD"/>
    <property type="match status" value="1"/>
</dbReference>
<name>A0A4R0NW70_9SPHI</name>
<sequence length="159" mass="18833">MENVPVNKVDILAFAGKWYTLYSIPMLVDKHWRQTTETYIIHPDGYYAVFTTYRIPEEEKRRFVRSKLFVVAGTKNTMFKAQFIWPFRIDYWVIELADDHSYTVIGHPKHKYLFIMSRKPGLPEELLAGIFDRCNKKGYDTSRLVSQQHVINVTEEVTH</sequence>
<gene>
    <name evidence="4" type="ORF">EZ437_07755</name>
</gene>
<dbReference type="RefSeq" id="WP_131594823.1">
    <property type="nucleotide sequence ID" value="NZ_SJSL01000001.1"/>
</dbReference>
<feature type="domain" description="Lipocalin/cytosolic fatty-acid binding" evidence="3">
    <location>
        <begin position="9"/>
        <end position="147"/>
    </location>
</feature>
<dbReference type="PANTHER" id="PTHR10612:SF34">
    <property type="entry name" value="APOLIPOPROTEIN D"/>
    <property type="match status" value="1"/>
</dbReference>
<evidence type="ECO:0000313" key="5">
    <source>
        <dbReference type="Proteomes" id="UP000293347"/>
    </source>
</evidence>
<organism evidence="4 5">
    <name type="scientific">Pedobacter psychroterrae</name>
    <dbReference type="NCBI Taxonomy" id="2530453"/>
    <lineage>
        <taxon>Bacteria</taxon>
        <taxon>Pseudomonadati</taxon>
        <taxon>Bacteroidota</taxon>
        <taxon>Sphingobacteriia</taxon>
        <taxon>Sphingobacteriales</taxon>
        <taxon>Sphingobacteriaceae</taxon>
        <taxon>Pedobacter</taxon>
    </lineage>
</organism>
<keyword evidence="5" id="KW-1185">Reference proteome</keyword>
<dbReference type="InterPro" id="IPR047202">
    <property type="entry name" value="Lipocalin_Blc-like_dom"/>
</dbReference>
<evidence type="ECO:0000256" key="2">
    <source>
        <dbReference type="PIRNR" id="PIRNR036893"/>
    </source>
</evidence>
<dbReference type="GO" id="GO:0006950">
    <property type="term" value="P:response to stress"/>
    <property type="evidence" value="ECO:0007669"/>
    <property type="project" value="UniProtKB-ARBA"/>
</dbReference>
<evidence type="ECO:0000313" key="4">
    <source>
        <dbReference type="EMBL" id="TCD03835.1"/>
    </source>
</evidence>
<comment type="caution">
    <text evidence="4">The sequence shown here is derived from an EMBL/GenBank/DDBJ whole genome shotgun (WGS) entry which is preliminary data.</text>
</comment>
<proteinExistence type="inferred from homology"/>
<dbReference type="InterPro" id="IPR012674">
    <property type="entry name" value="Calycin"/>
</dbReference>